<evidence type="ECO:0000259" key="1">
    <source>
        <dbReference type="Pfam" id="PF16787"/>
    </source>
</evidence>
<evidence type="ECO:0000313" key="2">
    <source>
        <dbReference type="EMBL" id="KAG1304727.1"/>
    </source>
</evidence>
<keyword evidence="3" id="KW-1185">Reference proteome</keyword>
<dbReference type="InterPro" id="IPR038279">
    <property type="entry name" value="Ndc10_dom2_sf"/>
</dbReference>
<dbReference type="GO" id="GO:0003677">
    <property type="term" value="F:DNA binding"/>
    <property type="evidence" value="ECO:0007669"/>
    <property type="project" value="InterPro"/>
</dbReference>
<dbReference type="Proteomes" id="UP000716291">
    <property type="component" value="Unassembled WGS sequence"/>
</dbReference>
<dbReference type="Gene3D" id="1.10.443.20">
    <property type="entry name" value="Centromere DNA-binding protein complex CBF3 subunit, domain 2"/>
    <property type="match status" value="1"/>
</dbReference>
<gene>
    <name evidence="2" type="ORF">G6F64_008959</name>
</gene>
<dbReference type="AlphaFoldDB" id="A0A9P7BP44"/>
<reference evidence="2" key="1">
    <citation type="journal article" date="2020" name="Microb. Genom.">
        <title>Genetic diversity of clinical and environmental Mucorales isolates obtained from an investigation of mucormycosis cases among solid organ transplant recipients.</title>
        <authorList>
            <person name="Nguyen M.H."/>
            <person name="Kaul D."/>
            <person name="Muto C."/>
            <person name="Cheng S.J."/>
            <person name="Richter R.A."/>
            <person name="Bruno V.M."/>
            <person name="Liu G."/>
            <person name="Beyhan S."/>
            <person name="Sundermann A.J."/>
            <person name="Mounaud S."/>
            <person name="Pasculle A.W."/>
            <person name="Nierman W.C."/>
            <person name="Driscoll E."/>
            <person name="Cumbie R."/>
            <person name="Clancy C.J."/>
            <person name="Dupont C.L."/>
        </authorList>
    </citation>
    <scope>NUCLEOTIDE SEQUENCE</scope>
    <source>
        <strain evidence="2">GL11</strain>
    </source>
</reference>
<organism evidence="2 3">
    <name type="scientific">Rhizopus oryzae</name>
    <name type="common">Mucormycosis agent</name>
    <name type="synonym">Rhizopus arrhizus var. delemar</name>
    <dbReference type="NCBI Taxonomy" id="64495"/>
    <lineage>
        <taxon>Eukaryota</taxon>
        <taxon>Fungi</taxon>
        <taxon>Fungi incertae sedis</taxon>
        <taxon>Mucoromycota</taxon>
        <taxon>Mucoromycotina</taxon>
        <taxon>Mucoromycetes</taxon>
        <taxon>Mucorales</taxon>
        <taxon>Mucorineae</taxon>
        <taxon>Rhizopodaceae</taxon>
        <taxon>Rhizopus</taxon>
    </lineage>
</organism>
<dbReference type="InterPro" id="IPR031872">
    <property type="entry name" value="NDC10_II"/>
</dbReference>
<protein>
    <recommendedName>
        <fullName evidence="1">Ndc10 domain-containing protein</fullName>
    </recommendedName>
</protein>
<dbReference type="Pfam" id="PF16787">
    <property type="entry name" value="NDC10_II"/>
    <property type="match status" value="1"/>
</dbReference>
<dbReference type="EMBL" id="JAANQT010001550">
    <property type="protein sequence ID" value="KAG1304727.1"/>
    <property type="molecule type" value="Genomic_DNA"/>
</dbReference>
<dbReference type="OrthoDB" id="2230478at2759"/>
<accession>A0A9P7BP44</accession>
<proteinExistence type="predicted"/>
<sequence>MVELNHQQIEADFSKHTISRSPIIKNCFAIVATLTFGKTNDDGKIQYGSALRHRNVEICPHGAFAQYFFSLFHHQNITFSNFSSCCDWYDLYLFSNATGDGSIIYSEQAKIYKQVLRYCGVHSSKSTHINKKNAINMVTNEGVSEDQQRQVRRWDSDRIGGCYLSDLPIDATKVLAGLLLDLVELKKECPESFIWPLNIFGNDLYKDYKERLSFAIAANDKKFKMNQHLEALLPEVAAAMKTGFDSMNAMLNIAQSQNQSTLDAVKKIEAENRTMLADSFLQISNMLR</sequence>
<comment type="caution">
    <text evidence="2">The sequence shown here is derived from an EMBL/GenBank/DDBJ whole genome shotgun (WGS) entry which is preliminary data.</text>
</comment>
<evidence type="ECO:0000313" key="3">
    <source>
        <dbReference type="Proteomes" id="UP000716291"/>
    </source>
</evidence>
<feature type="domain" description="Ndc10" evidence="1">
    <location>
        <begin position="25"/>
        <end position="175"/>
    </location>
</feature>
<name>A0A9P7BP44_RHIOR</name>